<evidence type="ECO:0000313" key="1">
    <source>
        <dbReference type="EMBL" id="DAF87258.1"/>
    </source>
</evidence>
<proteinExistence type="predicted"/>
<reference evidence="1" key="1">
    <citation type="journal article" date="2021" name="Proc. Natl. Acad. Sci. U.S.A.">
        <title>A Catalog of Tens of Thousands of Viruses from Human Metagenomes Reveals Hidden Associations with Chronic Diseases.</title>
        <authorList>
            <person name="Tisza M.J."/>
            <person name="Buck C.B."/>
        </authorList>
    </citation>
    <scope>NUCLEOTIDE SEQUENCE</scope>
    <source>
        <strain evidence="1">CtDsE1</strain>
    </source>
</reference>
<name>A0A8S5TYK1_9CAUD</name>
<protein>
    <submittedName>
        <fullName evidence="1">Uncharacterized protein</fullName>
    </submittedName>
</protein>
<sequence length="95" mass="9942">MFWCVVVDTVLIVVHGTDDLGQLAVVIHAQADFPDARTGDVTIPGDPSHRALGHKGVHGFVPGHRPASSAFSRTISRKNCARLAAACASLICPAS</sequence>
<accession>A0A8S5TYK1</accession>
<dbReference type="EMBL" id="BK015961">
    <property type="protein sequence ID" value="DAF87258.1"/>
    <property type="molecule type" value="Genomic_DNA"/>
</dbReference>
<organism evidence="1">
    <name type="scientific">Siphoviridae sp. ctDsE1</name>
    <dbReference type="NCBI Taxonomy" id="2825390"/>
    <lineage>
        <taxon>Viruses</taxon>
        <taxon>Duplodnaviria</taxon>
        <taxon>Heunggongvirae</taxon>
        <taxon>Uroviricota</taxon>
        <taxon>Caudoviricetes</taxon>
    </lineage>
</organism>